<evidence type="ECO:0000256" key="1">
    <source>
        <dbReference type="SAM" id="Phobius"/>
    </source>
</evidence>
<protein>
    <recommendedName>
        <fullName evidence="4">Transmembrane protein</fullName>
    </recommendedName>
</protein>
<evidence type="ECO:0000313" key="2">
    <source>
        <dbReference type="EMBL" id="CAD8056145.1"/>
    </source>
</evidence>
<evidence type="ECO:0008006" key="4">
    <source>
        <dbReference type="Google" id="ProtNLM"/>
    </source>
</evidence>
<accession>A0A8S1KQI7</accession>
<gene>
    <name evidence="2" type="ORF">PSON_ATCC_30995.1.T0100089</name>
</gene>
<keyword evidence="1" id="KW-1133">Transmembrane helix</keyword>
<proteinExistence type="predicted"/>
<name>A0A8S1KQI7_9CILI</name>
<organism evidence="2 3">
    <name type="scientific">Paramecium sonneborni</name>
    <dbReference type="NCBI Taxonomy" id="65129"/>
    <lineage>
        <taxon>Eukaryota</taxon>
        <taxon>Sar</taxon>
        <taxon>Alveolata</taxon>
        <taxon>Ciliophora</taxon>
        <taxon>Intramacronucleata</taxon>
        <taxon>Oligohymenophorea</taxon>
        <taxon>Peniculida</taxon>
        <taxon>Parameciidae</taxon>
        <taxon>Paramecium</taxon>
    </lineage>
</organism>
<comment type="caution">
    <text evidence="2">The sequence shown here is derived from an EMBL/GenBank/DDBJ whole genome shotgun (WGS) entry which is preliminary data.</text>
</comment>
<dbReference type="AlphaFoldDB" id="A0A8S1KQI7"/>
<dbReference type="EMBL" id="CAJJDN010000010">
    <property type="protein sequence ID" value="CAD8056145.1"/>
    <property type="molecule type" value="Genomic_DNA"/>
</dbReference>
<dbReference type="Proteomes" id="UP000692954">
    <property type="component" value="Unassembled WGS sequence"/>
</dbReference>
<evidence type="ECO:0000313" key="3">
    <source>
        <dbReference type="Proteomes" id="UP000692954"/>
    </source>
</evidence>
<keyword evidence="1" id="KW-0812">Transmembrane</keyword>
<reference evidence="2" key="1">
    <citation type="submission" date="2021-01" db="EMBL/GenBank/DDBJ databases">
        <authorList>
            <consortium name="Genoscope - CEA"/>
            <person name="William W."/>
        </authorList>
    </citation>
    <scope>NUCLEOTIDE SEQUENCE</scope>
</reference>
<keyword evidence="1" id="KW-0472">Membrane</keyword>
<keyword evidence="3" id="KW-1185">Reference proteome</keyword>
<sequence>MLIFTGQKLKDLSEHTQESQSNIKHLDILEKIFICFLIWRLQLLIIIIFFRLDDFPILPNLITFSANKNSFNNFDMFIEQCQEIFLSQNISVQQKIPCVLSLLKEKRNILNIELNSFKNFSYQKTQMVHLLIQKKQILIFGNQNNKLNNKYQ</sequence>
<feature type="transmembrane region" description="Helical" evidence="1">
    <location>
        <begin position="32"/>
        <end position="52"/>
    </location>
</feature>